<dbReference type="Gene3D" id="1.10.150.530">
    <property type="match status" value="1"/>
</dbReference>
<keyword evidence="8 14" id="KW-0949">S-adenosyl-L-methionine</keyword>
<evidence type="ECO:0000256" key="1">
    <source>
        <dbReference type="ARBA" id="ARBA00004496"/>
    </source>
</evidence>
<dbReference type="GO" id="GO:0070040">
    <property type="term" value="F:rRNA (adenine(2503)-C2-)-methyltransferase activity"/>
    <property type="evidence" value="ECO:0007669"/>
    <property type="project" value="UniProtKB-UniRule"/>
</dbReference>
<dbReference type="EC" id="2.1.1.192" evidence="14"/>
<gene>
    <name evidence="14 17" type="primary">rlmN</name>
    <name evidence="17" type="ORF">DM484_26940</name>
</gene>
<keyword evidence="5 14" id="KW-0698">rRNA processing</keyword>
<comment type="caution">
    <text evidence="14">Lacks conserved residue(s) required for the propagation of feature annotation.</text>
</comment>
<comment type="catalytic activity">
    <reaction evidence="14">
        <text>adenosine(37) in tRNA + 2 reduced [2Fe-2S]-[ferredoxin] + 2 S-adenosyl-L-methionine = 2-methyladenosine(37) in tRNA + 5'-deoxyadenosine + L-methionine + 2 oxidized [2Fe-2S]-[ferredoxin] + S-adenosyl-L-homocysteine</text>
        <dbReference type="Rhea" id="RHEA:43332"/>
        <dbReference type="Rhea" id="RHEA-COMP:10000"/>
        <dbReference type="Rhea" id="RHEA-COMP:10001"/>
        <dbReference type="Rhea" id="RHEA-COMP:10162"/>
        <dbReference type="Rhea" id="RHEA-COMP:10485"/>
        <dbReference type="ChEBI" id="CHEBI:17319"/>
        <dbReference type="ChEBI" id="CHEBI:33737"/>
        <dbReference type="ChEBI" id="CHEBI:33738"/>
        <dbReference type="ChEBI" id="CHEBI:57844"/>
        <dbReference type="ChEBI" id="CHEBI:57856"/>
        <dbReference type="ChEBI" id="CHEBI:59789"/>
        <dbReference type="ChEBI" id="CHEBI:74411"/>
        <dbReference type="ChEBI" id="CHEBI:74497"/>
        <dbReference type="EC" id="2.1.1.192"/>
    </reaction>
</comment>
<dbReference type="GO" id="GO:0005737">
    <property type="term" value="C:cytoplasm"/>
    <property type="evidence" value="ECO:0007669"/>
    <property type="project" value="UniProtKB-SubCell"/>
</dbReference>
<evidence type="ECO:0000256" key="3">
    <source>
        <dbReference type="ARBA" id="ARBA00022485"/>
    </source>
</evidence>
<dbReference type="GO" id="GO:0070475">
    <property type="term" value="P:rRNA base methylation"/>
    <property type="evidence" value="ECO:0007669"/>
    <property type="project" value="UniProtKB-UniRule"/>
</dbReference>
<dbReference type="SFLD" id="SFLDG01062">
    <property type="entry name" value="methyltransferase_(Class_A)"/>
    <property type="match status" value="1"/>
</dbReference>
<keyword evidence="6 14" id="KW-0489">Methyltransferase</keyword>
<keyword evidence="12 14" id="KW-0411">Iron-sulfur</keyword>
<comment type="subcellular location">
    <subcellularLocation>
        <location evidence="1 14">Cytoplasm</location>
    </subcellularLocation>
</comment>
<dbReference type="NCBIfam" id="TIGR00048">
    <property type="entry name" value="rRNA_mod_RlmN"/>
    <property type="match status" value="1"/>
</dbReference>
<dbReference type="GO" id="GO:0051539">
    <property type="term" value="F:4 iron, 4 sulfur cluster binding"/>
    <property type="evidence" value="ECO:0007669"/>
    <property type="project" value="UniProtKB-UniRule"/>
</dbReference>
<dbReference type="GO" id="GO:0000049">
    <property type="term" value="F:tRNA binding"/>
    <property type="evidence" value="ECO:0007669"/>
    <property type="project" value="UniProtKB-UniRule"/>
</dbReference>
<dbReference type="InterPro" id="IPR048641">
    <property type="entry name" value="RlmN_N"/>
</dbReference>
<evidence type="ECO:0000256" key="6">
    <source>
        <dbReference type="ARBA" id="ARBA00022603"/>
    </source>
</evidence>
<dbReference type="GO" id="GO:0002935">
    <property type="term" value="F:tRNA (adenine(37)-C2)-methyltransferase activity"/>
    <property type="evidence" value="ECO:0007669"/>
    <property type="project" value="UniProtKB-UniRule"/>
</dbReference>
<keyword evidence="9 14" id="KW-0819">tRNA processing</keyword>
<dbReference type="InterPro" id="IPR027492">
    <property type="entry name" value="RNA_MTrfase_RlmN"/>
</dbReference>
<evidence type="ECO:0000256" key="12">
    <source>
        <dbReference type="ARBA" id="ARBA00023014"/>
    </source>
</evidence>
<dbReference type="GO" id="GO:0046872">
    <property type="term" value="F:metal ion binding"/>
    <property type="evidence" value="ECO:0007669"/>
    <property type="project" value="UniProtKB-KW"/>
</dbReference>
<dbReference type="Gene3D" id="3.20.20.70">
    <property type="entry name" value="Aldolase class I"/>
    <property type="match status" value="1"/>
</dbReference>
<dbReference type="HAMAP" id="MF_01849">
    <property type="entry name" value="RNA_methyltr_RlmN"/>
    <property type="match status" value="1"/>
</dbReference>
<evidence type="ECO:0000256" key="15">
    <source>
        <dbReference type="SAM" id="MobiDB-lite"/>
    </source>
</evidence>
<comment type="catalytic activity">
    <reaction evidence="14">
        <text>adenosine(2503) in 23S rRNA + 2 reduced [2Fe-2S]-[ferredoxin] + 2 S-adenosyl-L-methionine = 2-methyladenosine(2503) in 23S rRNA + 5'-deoxyadenosine + L-methionine + 2 oxidized [2Fe-2S]-[ferredoxin] + S-adenosyl-L-homocysteine</text>
        <dbReference type="Rhea" id="RHEA:42916"/>
        <dbReference type="Rhea" id="RHEA-COMP:10000"/>
        <dbReference type="Rhea" id="RHEA-COMP:10001"/>
        <dbReference type="Rhea" id="RHEA-COMP:10152"/>
        <dbReference type="Rhea" id="RHEA-COMP:10282"/>
        <dbReference type="ChEBI" id="CHEBI:17319"/>
        <dbReference type="ChEBI" id="CHEBI:33737"/>
        <dbReference type="ChEBI" id="CHEBI:33738"/>
        <dbReference type="ChEBI" id="CHEBI:57844"/>
        <dbReference type="ChEBI" id="CHEBI:57856"/>
        <dbReference type="ChEBI" id="CHEBI:59789"/>
        <dbReference type="ChEBI" id="CHEBI:74411"/>
        <dbReference type="ChEBI" id="CHEBI:74497"/>
        <dbReference type="EC" id="2.1.1.192"/>
    </reaction>
</comment>
<dbReference type="SUPFAM" id="SSF102114">
    <property type="entry name" value="Radical SAM enzymes"/>
    <property type="match status" value="1"/>
</dbReference>
<evidence type="ECO:0000313" key="17">
    <source>
        <dbReference type="EMBL" id="PZN71201.1"/>
    </source>
</evidence>
<dbReference type="GO" id="GO:0019843">
    <property type="term" value="F:rRNA binding"/>
    <property type="evidence" value="ECO:0007669"/>
    <property type="project" value="UniProtKB-UniRule"/>
</dbReference>
<dbReference type="PIRSF" id="PIRSF006004">
    <property type="entry name" value="CHP00048"/>
    <property type="match status" value="1"/>
</dbReference>
<comment type="caution">
    <text evidence="17">The sequence shown here is derived from an EMBL/GenBank/DDBJ whole genome shotgun (WGS) entry which is preliminary data.</text>
</comment>
<dbReference type="CDD" id="cd01335">
    <property type="entry name" value="Radical_SAM"/>
    <property type="match status" value="1"/>
</dbReference>
<dbReference type="SFLD" id="SFLDF00275">
    <property type="entry name" value="adenosine_C2_methyltransferase"/>
    <property type="match status" value="1"/>
</dbReference>
<dbReference type="FunFam" id="1.10.150.530:FF:000003">
    <property type="entry name" value="Dual-specificity RNA methyltransferase RlmN"/>
    <property type="match status" value="1"/>
</dbReference>
<dbReference type="InterPro" id="IPR040072">
    <property type="entry name" value="Methyltransferase_A"/>
</dbReference>
<evidence type="ECO:0000256" key="10">
    <source>
        <dbReference type="ARBA" id="ARBA00022723"/>
    </source>
</evidence>
<feature type="binding site" evidence="14">
    <location>
        <begin position="255"/>
        <end position="257"/>
    </location>
    <ligand>
        <name>S-adenosyl-L-methionine</name>
        <dbReference type="ChEBI" id="CHEBI:59789"/>
    </ligand>
</feature>
<dbReference type="InterPro" id="IPR058240">
    <property type="entry name" value="rSAM_sf"/>
</dbReference>
<feature type="active site" description="Proton acceptor" evidence="14">
    <location>
        <position position="132"/>
    </location>
</feature>
<feature type="active site" description="S-methylcysteine intermediate" evidence="14">
    <location>
        <position position="375"/>
    </location>
</feature>
<dbReference type="PROSITE" id="PS51918">
    <property type="entry name" value="RADICAL_SAM"/>
    <property type="match status" value="1"/>
</dbReference>
<feature type="domain" description="Radical SAM core" evidence="16">
    <location>
        <begin position="138"/>
        <end position="370"/>
    </location>
</feature>
<evidence type="ECO:0000256" key="8">
    <source>
        <dbReference type="ARBA" id="ARBA00022691"/>
    </source>
</evidence>
<dbReference type="EMBL" id="QJPH01000532">
    <property type="protein sequence ID" value="PZN71201.1"/>
    <property type="molecule type" value="Genomic_DNA"/>
</dbReference>
<keyword evidence="3 14" id="KW-0004">4Fe-4S</keyword>
<dbReference type="AlphaFoldDB" id="A0A2W4QG37"/>
<keyword evidence="4 14" id="KW-0963">Cytoplasm</keyword>
<keyword evidence="7 14" id="KW-0808">Transferase</keyword>
<dbReference type="Pfam" id="PF04055">
    <property type="entry name" value="Radical_SAM"/>
    <property type="match status" value="1"/>
</dbReference>
<dbReference type="InterPro" id="IPR004383">
    <property type="entry name" value="rRNA_lsu_MTrfase_RlmN/Cfr"/>
</dbReference>
<dbReference type="SFLD" id="SFLDS00029">
    <property type="entry name" value="Radical_SAM"/>
    <property type="match status" value="1"/>
</dbReference>
<dbReference type="PANTHER" id="PTHR30544:SF5">
    <property type="entry name" value="RADICAL SAM CORE DOMAIN-CONTAINING PROTEIN"/>
    <property type="match status" value="1"/>
</dbReference>
<evidence type="ECO:0000259" key="16">
    <source>
        <dbReference type="PROSITE" id="PS51918"/>
    </source>
</evidence>
<evidence type="ECO:0000256" key="11">
    <source>
        <dbReference type="ARBA" id="ARBA00023004"/>
    </source>
</evidence>
<comment type="similarity">
    <text evidence="2 14">Belongs to the radical SAM superfamily. RlmN family.</text>
</comment>
<evidence type="ECO:0000256" key="2">
    <source>
        <dbReference type="ARBA" id="ARBA00007544"/>
    </source>
</evidence>
<keyword evidence="11 14" id="KW-0408">Iron</keyword>
<reference evidence="17 18" key="1">
    <citation type="journal article" date="2018" name="Aquat. Microb. Ecol.">
        <title>Gammaproteobacterial methanotrophs dominate.</title>
        <authorList>
            <person name="Rissanen A.J."/>
            <person name="Saarenheimo J."/>
            <person name="Tiirola M."/>
            <person name="Peura S."/>
            <person name="Aalto S.L."/>
            <person name="Karvinen A."/>
            <person name="Nykanen H."/>
        </authorList>
    </citation>
    <scope>NUCLEOTIDE SEQUENCE [LARGE SCALE GENOMIC DNA]</scope>
    <source>
        <strain evidence="17">AMbin10</strain>
    </source>
</reference>
<keyword evidence="13 14" id="KW-1015">Disulfide bond</keyword>
<evidence type="ECO:0000313" key="18">
    <source>
        <dbReference type="Proteomes" id="UP000249396"/>
    </source>
</evidence>
<evidence type="ECO:0000256" key="9">
    <source>
        <dbReference type="ARBA" id="ARBA00022694"/>
    </source>
</evidence>
<protein>
    <recommendedName>
        <fullName evidence="14">Dual-specificity RNA methyltransferase RlmN</fullName>
        <ecNumber evidence="14">2.1.1.192</ecNumber>
    </recommendedName>
    <alternativeName>
        <fullName evidence="14">23S rRNA (adenine(2503)-C(2))-methyltransferase</fullName>
    </alternativeName>
    <alternativeName>
        <fullName evidence="14">23S rRNA m2A2503 methyltransferase</fullName>
    </alternativeName>
    <alternativeName>
        <fullName evidence="14">Ribosomal RNA large subunit methyltransferase N</fullName>
    </alternativeName>
    <alternativeName>
        <fullName evidence="14">tRNA (adenine(37)-C(2))-methyltransferase</fullName>
    </alternativeName>
    <alternativeName>
        <fullName evidence="14">tRNA m2A37 methyltransferase</fullName>
    </alternativeName>
</protein>
<feature type="binding site" evidence="14">
    <location>
        <position position="159"/>
    </location>
    <ligand>
        <name>[4Fe-4S] cluster</name>
        <dbReference type="ChEBI" id="CHEBI:49883"/>
        <note>4Fe-4S-S-AdoMet</note>
    </ligand>
</feature>
<accession>A0A2W4QG37</accession>
<dbReference type="InterPro" id="IPR013785">
    <property type="entry name" value="Aldolase_TIM"/>
</dbReference>
<dbReference type="GO" id="GO:0030488">
    <property type="term" value="P:tRNA methylation"/>
    <property type="evidence" value="ECO:0007669"/>
    <property type="project" value="UniProtKB-UniRule"/>
</dbReference>
<evidence type="ECO:0000256" key="14">
    <source>
        <dbReference type="HAMAP-Rule" id="MF_01849"/>
    </source>
</evidence>
<comment type="cofactor">
    <cofactor evidence="14">
        <name>[4Fe-4S] cluster</name>
        <dbReference type="ChEBI" id="CHEBI:49883"/>
    </cofactor>
    <text evidence="14">Binds 1 [4Fe-4S] cluster. The cluster is coordinated with 3 cysteines and an exchangeable S-adenosyl-L-methionine.</text>
</comment>
<dbReference type="Proteomes" id="UP000249396">
    <property type="component" value="Unassembled WGS sequence"/>
</dbReference>
<evidence type="ECO:0000256" key="5">
    <source>
        <dbReference type="ARBA" id="ARBA00022552"/>
    </source>
</evidence>
<sequence length="396" mass="44056">MESSLDRLHPNPPLQGESLQRGRTLELNSTELPLEQGVAQGLKTNLLGLNRKAMEDYFRSIGDKPFRAVQLLQWIHQRGVDDFNAMTNLSKPLRTYLTEHCEIRPPEIVLAQEASDGVRKWVLQVDANNRIETVFIPEEGRGTLCVSSQVGCALACTFCSTAQQGFNRNLSVDEIIGQLWVAQRELGTERRITNVVLMGMGEPLLNFNNVLAATELMMDDFTYCLSKRRVTLSTSGVVPALDRLAEVSDVSLAVSLHAPDDALRNELVPINRKYPIKELLAACKRYIGKEGRRKVTIEYVLLEGVNDSPSHARALAKLLANVPSKVNLIPFNPFPNSPYRCPSPETIARFSEIVQQAGLITTTRKTRGVDIDAACGQLVGRVNDKSKRHFRLQAIA</sequence>
<feature type="binding site" evidence="14">
    <location>
        <position position="233"/>
    </location>
    <ligand>
        <name>S-adenosyl-L-methionine</name>
        <dbReference type="ChEBI" id="CHEBI:59789"/>
    </ligand>
</feature>
<dbReference type="FunFam" id="3.20.20.70:FF:000008">
    <property type="entry name" value="Dual-specificity RNA methyltransferase RlmN"/>
    <property type="match status" value="1"/>
</dbReference>
<feature type="binding site" evidence="14">
    <location>
        <position position="332"/>
    </location>
    <ligand>
        <name>S-adenosyl-L-methionine</name>
        <dbReference type="ChEBI" id="CHEBI:59789"/>
    </ligand>
</feature>
<feature type="binding site" evidence="14">
    <location>
        <begin position="201"/>
        <end position="202"/>
    </location>
    <ligand>
        <name>S-adenosyl-L-methionine</name>
        <dbReference type="ChEBI" id="CHEBI:59789"/>
    </ligand>
</feature>
<evidence type="ECO:0000256" key="7">
    <source>
        <dbReference type="ARBA" id="ARBA00022679"/>
    </source>
</evidence>
<dbReference type="PANTHER" id="PTHR30544">
    <property type="entry name" value="23S RRNA METHYLTRANSFERASE"/>
    <property type="match status" value="1"/>
</dbReference>
<feature type="binding site" evidence="14">
    <location>
        <position position="152"/>
    </location>
    <ligand>
        <name>[4Fe-4S] cluster</name>
        <dbReference type="ChEBI" id="CHEBI:49883"/>
        <note>4Fe-4S-S-AdoMet</note>
    </ligand>
</feature>
<name>A0A2W4QG37_9GAMM</name>
<feature type="binding site" evidence="14">
    <location>
        <position position="156"/>
    </location>
    <ligand>
        <name>[4Fe-4S] cluster</name>
        <dbReference type="ChEBI" id="CHEBI:49883"/>
        <note>4Fe-4S-S-AdoMet</note>
    </ligand>
</feature>
<comment type="function">
    <text evidence="14">Specifically methylates position 2 of adenine 2503 in 23S rRNA and position 2 of adenine 37 in tRNAs. m2A2503 modification seems to play a crucial role in the proofreading step occurring at the peptidyl transferase center and thus would serve to optimize ribosomal fidelity.</text>
</comment>
<organism evidence="17 18">
    <name type="scientific">Candidatus Methylumidiphilus alinenensis</name>
    <dbReference type="NCBI Taxonomy" id="2202197"/>
    <lineage>
        <taxon>Bacteria</taxon>
        <taxon>Pseudomonadati</taxon>
        <taxon>Pseudomonadota</taxon>
        <taxon>Gammaproteobacteria</taxon>
        <taxon>Methylococcales</taxon>
        <taxon>Candidatus Methylumidiphilus</taxon>
    </lineage>
</organism>
<comment type="miscellaneous">
    <text evidence="14">Reaction proceeds by a ping-pong mechanism involving intermediate methylation of a conserved cysteine residue.</text>
</comment>
<dbReference type="Pfam" id="PF21016">
    <property type="entry name" value="RlmN_N"/>
    <property type="match status" value="1"/>
</dbReference>
<evidence type="ECO:0000256" key="4">
    <source>
        <dbReference type="ARBA" id="ARBA00022490"/>
    </source>
</evidence>
<keyword evidence="10 14" id="KW-0479">Metal-binding</keyword>
<evidence type="ECO:0000256" key="13">
    <source>
        <dbReference type="ARBA" id="ARBA00023157"/>
    </source>
</evidence>
<feature type="region of interest" description="Disordered" evidence="15">
    <location>
        <begin position="1"/>
        <end position="21"/>
    </location>
</feature>
<proteinExistence type="inferred from homology"/>
<dbReference type="InterPro" id="IPR007197">
    <property type="entry name" value="rSAM"/>
</dbReference>